<dbReference type="GO" id="GO:0000155">
    <property type="term" value="F:phosphorelay sensor kinase activity"/>
    <property type="evidence" value="ECO:0007669"/>
    <property type="project" value="InterPro"/>
</dbReference>
<dbReference type="PANTHER" id="PTHR43065">
    <property type="entry name" value="SENSOR HISTIDINE KINASE"/>
    <property type="match status" value="1"/>
</dbReference>
<protein>
    <recommendedName>
        <fullName evidence="3">histidine kinase</fullName>
        <ecNumber evidence="3">2.7.13.3</ecNumber>
    </recommendedName>
</protein>
<evidence type="ECO:0000256" key="1">
    <source>
        <dbReference type="ARBA" id="ARBA00000085"/>
    </source>
</evidence>
<dbReference type="Pfam" id="PF02518">
    <property type="entry name" value="HATPase_c"/>
    <property type="match status" value="1"/>
</dbReference>
<evidence type="ECO:0000256" key="7">
    <source>
        <dbReference type="ARBA" id="ARBA00022989"/>
    </source>
</evidence>
<dbReference type="InterPro" id="IPR005467">
    <property type="entry name" value="His_kinase_dom"/>
</dbReference>
<name>A0A8J6P1Y1_9BACT</name>
<proteinExistence type="predicted"/>
<dbReference type="InterPro" id="IPR004358">
    <property type="entry name" value="Sig_transdc_His_kin-like_C"/>
</dbReference>
<dbReference type="Gene3D" id="3.30.565.10">
    <property type="entry name" value="Histidine kinase-like ATPase, C-terminal domain"/>
    <property type="match status" value="1"/>
</dbReference>
<dbReference type="SMART" id="SM00388">
    <property type="entry name" value="HisKA"/>
    <property type="match status" value="1"/>
</dbReference>
<feature type="transmembrane region" description="Helical" evidence="9">
    <location>
        <begin position="35"/>
        <end position="59"/>
    </location>
</feature>
<evidence type="ECO:0000256" key="2">
    <source>
        <dbReference type="ARBA" id="ARBA00004651"/>
    </source>
</evidence>
<reference evidence="11 12" key="1">
    <citation type="submission" date="2020-08" db="EMBL/GenBank/DDBJ databases">
        <title>Bridging the membrane lipid divide: bacteria of the FCB group superphylum have the potential to synthesize archaeal ether lipids.</title>
        <authorList>
            <person name="Villanueva L."/>
            <person name="Von Meijenfeldt F.A.B."/>
            <person name="Westbye A.B."/>
            <person name="Yadav S."/>
            <person name="Hopmans E.C."/>
            <person name="Dutilh B.E."/>
            <person name="Sinninghe Damste J.S."/>
        </authorList>
    </citation>
    <scope>NUCLEOTIDE SEQUENCE [LARGE SCALE GENOMIC DNA]</scope>
    <source>
        <strain evidence="11">NIOZ-UU17</strain>
    </source>
</reference>
<accession>A0A8J6P1Y1</accession>
<dbReference type="InterPro" id="IPR036890">
    <property type="entry name" value="HATPase_C_sf"/>
</dbReference>
<evidence type="ECO:0000256" key="6">
    <source>
        <dbReference type="ARBA" id="ARBA00022692"/>
    </source>
</evidence>
<keyword evidence="5" id="KW-0597">Phosphoprotein</keyword>
<organism evidence="11 12">
    <name type="scientific">Candidatus Desulfatibia vada</name>
    <dbReference type="NCBI Taxonomy" id="2841696"/>
    <lineage>
        <taxon>Bacteria</taxon>
        <taxon>Pseudomonadati</taxon>
        <taxon>Thermodesulfobacteriota</taxon>
        <taxon>Desulfobacteria</taxon>
        <taxon>Desulfobacterales</taxon>
        <taxon>Desulfobacterales incertae sedis</taxon>
        <taxon>Candidatus Desulfatibia</taxon>
    </lineage>
</organism>
<dbReference type="EC" id="2.7.13.3" evidence="3"/>
<keyword evidence="11" id="KW-0808">Transferase</keyword>
<comment type="caution">
    <text evidence="11">The sequence shown here is derived from an EMBL/GenBank/DDBJ whole genome shotgun (WGS) entry which is preliminary data.</text>
</comment>
<dbReference type="Gene3D" id="1.10.287.130">
    <property type="match status" value="1"/>
</dbReference>
<dbReference type="PROSITE" id="PS50109">
    <property type="entry name" value="HIS_KIN"/>
    <property type="match status" value="1"/>
</dbReference>
<keyword evidence="11" id="KW-0418">Kinase</keyword>
<evidence type="ECO:0000256" key="5">
    <source>
        <dbReference type="ARBA" id="ARBA00022553"/>
    </source>
</evidence>
<keyword evidence="7 9" id="KW-1133">Transmembrane helix</keyword>
<dbReference type="SUPFAM" id="SSF47384">
    <property type="entry name" value="Homodimeric domain of signal transducing histidine kinase"/>
    <property type="match status" value="1"/>
</dbReference>
<dbReference type="AlphaFoldDB" id="A0A8J6P1Y1"/>
<evidence type="ECO:0000256" key="8">
    <source>
        <dbReference type="ARBA" id="ARBA00023136"/>
    </source>
</evidence>
<dbReference type="InterPro" id="IPR003661">
    <property type="entry name" value="HisK_dim/P_dom"/>
</dbReference>
<evidence type="ECO:0000256" key="4">
    <source>
        <dbReference type="ARBA" id="ARBA00022475"/>
    </source>
</evidence>
<dbReference type="CDD" id="cd18774">
    <property type="entry name" value="PDC2_HK_sensor"/>
    <property type="match status" value="1"/>
</dbReference>
<feature type="transmembrane region" description="Helical" evidence="9">
    <location>
        <begin position="298"/>
        <end position="321"/>
    </location>
</feature>
<evidence type="ECO:0000256" key="9">
    <source>
        <dbReference type="SAM" id="Phobius"/>
    </source>
</evidence>
<keyword evidence="8 9" id="KW-0472">Membrane</keyword>
<dbReference type="PRINTS" id="PR00344">
    <property type="entry name" value="BCTRLSENSOR"/>
</dbReference>
<keyword evidence="4" id="KW-1003">Cell membrane</keyword>
<dbReference type="InterPro" id="IPR003594">
    <property type="entry name" value="HATPase_dom"/>
</dbReference>
<evidence type="ECO:0000256" key="3">
    <source>
        <dbReference type="ARBA" id="ARBA00012438"/>
    </source>
</evidence>
<keyword evidence="6 9" id="KW-0812">Transmembrane</keyword>
<comment type="subcellular location">
    <subcellularLocation>
        <location evidence="2">Cell membrane</location>
        <topology evidence="2">Multi-pass membrane protein</topology>
    </subcellularLocation>
</comment>
<dbReference type="SMART" id="SM00387">
    <property type="entry name" value="HATPase_c"/>
    <property type="match status" value="1"/>
</dbReference>
<dbReference type="EMBL" id="JACNIG010000156">
    <property type="protein sequence ID" value="MBC8431582.1"/>
    <property type="molecule type" value="Genomic_DNA"/>
</dbReference>
<dbReference type="InterPro" id="IPR036097">
    <property type="entry name" value="HisK_dim/P_sf"/>
</dbReference>
<sequence length="584" mass="65341">MWRACLVREPLLRSFCPLKKDKILKQNHFAAIRNAILTSMILVPLIPFILALGTGYYYFTTSLESSTIASMKRIVEDHRQMIESFLEERKHDLDFILHSYTFEDLSQPEKLDTVFDHLQRGSQAFVDLGVFNAAGVHVAYHGPYRLIGKVYKDANWFKEVMQHGYYISDIFLGYRQVPHFIIAVTKEEAGKKWVARTTIDTVTFNNIVKGIRIGKTGEAYILNAGGILQTEPRSGGKLMDKDPHNIEYPSSNSSVETFIYKDVNGEKYLYTTTWLQNKKWLLVVRQERADAFRALISAAYLILLITVIGVAVIAAVAFYFTNRIVGRMQKMDVEKDRLNQQLIGTSRLAELGEMSAGFAHEINNPLQIIKNEQSLIEMNLSELKEAGQLQPSESLTELEDSMDQIKLQISRCAAITQAILKFSRQEEPKSQDIDLRSFISEITGMVAQKAVVHGISIEQDIAENTYPIHADPTQLQQVLLNLFNNAMDAILDQHGTSGGKLIIKAAPKENKTVEILVKDNGCGISPEDLTKIFSPFFTTKPVGKGTGLGLSVCYGIIGNIHGTMKADSEKGAGTTFILRLPAAV</sequence>
<dbReference type="InterPro" id="IPR033479">
    <property type="entry name" value="dCache_1"/>
</dbReference>
<dbReference type="CDD" id="cd00082">
    <property type="entry name" value="HisKA"/>
    <property type="match status" value="1"/>
</dbReference>
<feature type="domain" description="Histidine kinase" evidence="10">
    <location>
        <begin position="357"/>
        <end position="584"/>
    </location>
</feature>
<evidence type="ECO:0000313" key="11">
    <source>
        <dbReference type="EMBL" id="MBC8431582.1"/>
    </source>
</evidence>
<dbReference type="Proteomes" id="UP000605201">
    <property type="component" value="Unassembled WGS sequence"/>
</dbReference>
<dbReference type="Pfam" id="PF02743">
    <property type="entry name" value="dCache_1"/>
    <property type="match status" value="1"/>
</dbReference>
<dbReference type="PANTHER" id="PTHR43065:SF42">
    <property type="entry name" value="TWO-COMPONENT SENSOR PPRA"/>
    <property type="match status" value="1"/>
</dbReference>
<dbReference type="SUPFAM" id="SSF55874">
    <property type="entry name" value="ATPase domain of HSP90 chaperone/DNA topoisomerase II/histidine kinase"/>
    <property type="match status" value="1"/>
</dbReference>
<dbReference type="Gene3D" id="3.30.450.20">
    <property type="entry name" value="PAS domain"/>
    <property type="match status" value="2"/>
</dbReference>
<evidence type="ECO:0000313" key="12">
    <source>
        <dbReference type="Proteomes" id="UP000605201"/>
    </source>
</evidence>
<evidence type="ECO:0000259" key="10">
    <source>
        <dbReference type="PROSITE" id="PS50109"/>
    </source>
</evidence>
<gene>
    <name evidence="11" type="ORF">H8D96_06645</name>
</gene>
<dbReference type="GO" id="GO:0005886">
    <property type="term" value="C:plasma membrane"/>
    <property type="evidence" value="ECO:0007669"/>
    <property type="project" value="UniProtKB-SubCell"/>
</dbReference>
<comment type="catalytic activity">
    <reaction evidence="1">
        <text>ATP + protein L-histidine = ADP + protein N-phospho-L-histidine.</text>
        <dbReference type="EC" id="2.7.13.3"/>
    </reaction>
</comment>